<comment type="caution">
    <text evidence="1">The sequence shown here is derived from an EMBL/GenBank/DDBJ whole genome shotgun (WGS) entry which is preliminary data.</text>
</comment>
<sequence>LSILSIVLPLDDPDWEVKFPP</sequence>
<accession>A0A0F9EZG2</accession>
<organism evidence="1">
    <name type="scientific">marine sediment metagenome</name>
    <dbReference type="NCBI Taxonomy" id="412755"/>
    <lineage>
        <taxon>unclassified sequences</taxon>
        <taxon>metagenomes</taxon>
        <taxon>ecological metagenomes</taxon>
    </lineage>
</organism>
<reference evidence="1" key="1">
    <citation type="journal article" date="2015" name="Nature">
        <title>Complex archaea that bridge the gap between prokaryotes and eukaryotes.</title>
        <authorList>
            <person name="Spang A."/>
            <person name="Saw J.H."/>
            <person name="Jorgensen S.L."/>
            <person name="Zaremba-Niedzwiedzka K."/>
            <person name="Martijn J."/>
            <person name="Lind A.E."/>
            <person name="van Eijk R."/>
            <person name="Schleper C."/>
            <person name="Guy L."/>
            <person name="Ettema T.J."/>
        </authorList>
    </citation>
    <scope>NUCLEOTIDE SEQUENCE</scope>
</reference>
<dbReference type="EMBL" id="LAZR01034830">
    <property type="protein sequence ID" value="KKL41285.1"/>
    <property type="molecule type" value="Genomic_DNA"/>
</dbReference>
<name>A0A0F9EZG2_9ZZZZ</name>
<proteinExistence type="predicted"/>
<feature type="non-terminal residue" evidence="1">
    <location>
        <position position="1"/>
    </location>
</feature>
<dbReference type="AlphaFoldDB" id="A0A0F9EZG2"/>
<gene>
    <name evidence="1" type="ORF">LCGC14_2367620</name>
</gene>
<protein>
    <submittedName>
        <fullName evidence="1">Uncharacterized protein</fullName>
    </submittedName>
</protein>
<evidence type="ECO:0000313" key="1">
    <source>
        <dbReference type="EMBL" id="KKL41285.1"/>
    </source>
</evidence>